<dbReference type="PANTHER" id="PTHR14379:SF90">
    <property type="entry name" value="EMB|CAB71880.1-RELATED"/>
    <property type="match status" value="1"/>
</dbReference>
<feature type="domain" description="NYN" evidence="1">
    <location>
        <begin position="43"/>
        <end position="111"/>
    </location>
</feature>
<dbReference type="OrthoDB" id="549353at2759"/>
<organism evidence="2 3">
    <name type="scientific">Solanum commersonii</name>
    <name type="common">Commerson's wild potato</name>
    <name type="synonym">Commerson's nightshade</name>
    <dbReference type="NCBI Taxonomy" id="4109"/>
    <lineage>
        <taxon>Eukaryota</taxon>
        <taxon>Viridiplantae</taxon>
        <taxon>Streptophyta</taxon>
        <taxon>Embryophyta</taxon>
        <taxon>Tracheophyta</taxon>
        <taxon>Spermatophyta</taxon>
        <taxon>Magnoliopsida</taxon>
        <taxon>eudicotyledons</taxon>
        <taxon>Gunneridae</taxon>
        <taxon>Pentapetalae</taxon>
        <taxon>asterids</taxon>
        <taxon>lamiids</taxon>
        <taxon>Solanales</taxon>
        <taxon>Solanaceae</taxon>
        <taxon>Solanoideae</taxon>
        <taxon>Solaneae</taxon>
        <taxon>Solanum</taxon>
    </lineage>
</organism>
<dbReference type="CDD" id="cd10910">
    <property type="entry name" value="PIN_limkain_b1_N_like"/>
    <property type="match status" value="1"/>
</dbReference>
<dbReference type="PANTHER" id="PTHR14379">
    <property type="entry name" value="LIMKAIN B LKAP"/>
    <property type="match status" value="1"/>
</dbReference>
<sequence length="187" mass="20656">MAGDGLKPGFPGGAVAGPQYAAAKTSVWWDIENCQVPRYRYTGVKDASDKKILVDMLFWAVDNPAAANYLLISGSTDFSYVIHQLRMRRYNILLAQPFNNTSPALAAAATNVWQWTTLAAGGYPRELAFRTNTLHRESIRTPIFEPIPAANQSAYSNANAMLLGSKIYIIPDAILIQKLKLFTCLRT</sequence>
<dbReference type="InterPro" id="IPR021139">
    <property type="entry name" value="NYN"/>
</dbReference>
<evidence type="ECO:0000313" key="3">
    <source>
        <dbReference type="Proteomes" id="UP000824120"/>
    </source>
</evidence>
<evidence type="ECO:0000313" key="2">
    <source>
        <dbReference type="EMBL" id="KAG5624149.1"/>
    </source>
</evidence>
<dbReference type="InterPro" id="IPR024768">
    <property type="entry name" value="Marf1"/>
</dbReference>
<dbReference type="Pfam" id="PF01936">
    <property type="entry name" value="NYN"/>
    <property type="match status" value="1"/>
</dbReference>
<keyword evidence="3" id="KW-1185">Reference proteome</keyword>
<dbReference type="Gene3D" id="3.40.50.1010">
    <property type="entry name" value="5'-nuclease"/>
    <property type="match status" value="1"/>
</dbReference>
<protein>
    <recommendedName>
        <fullName evidence="1">NYN domain-containing protein</fullName>
    </recommendedName>
</protein>
<evidence type="ECO:0000259" key="1">
    <source>
        <dbReference type="Pfam" id="PF01936"/>
    </source>
</evidence>
<dbReference type="GO" id="GO:0010468">
    <property type="term" value="P:regulation of gene expression"/>
    <property type="evidence" value="ECO:0007669"/>
    <property type="project" value="InterPro"/>
</dbReference>
<accession>A0A9J6AHN6</accession>
<dbReference type="EMBL" id="JACXVP010000002">
    <property type="protein sequence ID" value="KAG5624149.1"/>
    <property type="molecule type" value="Genomic_DNA"/>
</dbReference>
<proteinExistence type="predicted"/>
<dbReference type="AlphaFoldDB" id="A0A9J6AHN6"/>
<name>A0A9J6AHN6_SOLCO</name>
<dbReference type="GO" id="GO:0005777">
    <property type="term" value="C:peroxisome"/>
    <property type="evidence" value="ECO:0007669"/>
    <property type="project" value="InterPro"/>
</dbReference>
<dbReference type="GO" id="GO:0004540">
    <property type="term" value="F:RNA nuclease activity"/>
    <property type="evidence" value="ECO:0007669"/>
    <property type="project" value="InterPro"/>
</dbReference>
<reference evidence="2 3" key="1">
    <citation type="submission" date="2020-09" db="EMBL/GenBank/DDBJ databases">
        <title>De no assembly of potato wild relative species, Solanum commersonii.</title>
        <authorList>
            <person name="Cho K."/>
        </authorList>
    </citation>
    <scope>NUCLEOTIDE SEQUENCE [LARGE SCALE GENOMIC DNA]</scope>
    <source>
        <strain evidence="2">LZ3.2</strain>
        <tissue evidence="2">Leaf</tissue>
    </source>
</reference>
<dbReference type="Proteomes" id="UP000824120">
    <property type="component" value="Chromosome 2"/>
</dbReference>
<comment type="caution">
    <text evidence="2">The sequence shown here is derived from an EMBL/GenBank/DDBJ whole genome shotgun (WGS) entry which is preliminary data.</text>
</comment>
<gene>
    <name evidence="2" type="ORF">H5410_009367</name>
</gene>